<evidence type="ECO:0000313" key="1">
    <source>
        <dbReference type="EMBL" id="KAF2623173.1"/>
    </source>
</evidence>
<protein>
    <submittedName>
        <fullName evidence="1">Uncharacterized protein</fullName>
    </submittedName>
</protein>
<evidence type="ECO:0000313" key="2">
    <source>
        <dbReference type="Proteomes" id="UP000799754"/>
    </source>
</evidence>
<proteinExistence type="predicted"/>
<organism evidence="1 2">
    <name type="scientific">Macroventuria anomochaeta</name>
    <dbReference type="NCBI Taxonomy" id="301207"/>
    <lineage>
        <taxon>Eukaryota</taxon>
        <taxon>Fungi</taxon>
        <taxon>Dikarya</taxon>
        <taxon>Ascomycota</taxon>
        <taxon>Pezizomycotina</taxon>
        <taxon>Dothideomycetes</taxon>
        <taxon>Pleosporomycetidae</taxon>
        <taxon>Pleosporales</taxon>
        <taxon>Pleosporineae</taxon>
        <taxon>Didymellaceae</taxon>
        <taxon>Macroventuria</taxon>
    </lineage>
</organism>
<accession>A0ACB6RN66</accession>
<reference evidence="1" key="1">
    <citation type="journal article" date="2020" name="Stud. Mycol.">
        <title>101 Dothideomycetes genomes: a test case for predicting lifestyles and emergence of pathogens.</title>
        <authorList>
            <person name="Haridas S."/>
            <person name="Albert R."/>
            <person name="Binder M."/>
            <person name="Bloem J."/>
            <person name="Labutti K."/>
            <person name="Salamov A."/>
            <person name="Andreopoulos B."/>
            <person name="Baker S."/>
            <person name="Barry K."/>
            <person name="Bills G."/>
            <person name="Bluhm B."/>
            <person name="Cannon C."/>
            <person name="Castanera R."/>
            <person name="Culley D."/>
            <person name="Daum C."/>
            <person name="Ezra D."/>
            <person name="Gonzalez J."/>
            <person name="Henrissat B."/>
            <person name="Kuo A."/>
            <person name="Liang C."/>
            <person name="Lipzen A."/>
            <person name="Lutzoni F."/>
            <person name="Magnuson J."/>
            <person name="Mondo S."/>
            <person name="Nolan M."/>
            <person name="Ohm R."/>
            <person name="Pangilinan J."/>
            <person name="Park H.-J."/>
            <person name="Ramirez L."/>
            <person name="Alfaro M."/>
            <person name="Sun H."/>
            <person name="Tritt A."/>
            <person name="Yoshinaga Y."/>
            <person name="Zwiers L.-H."/>
            <person name="Turgeon B."/>
            <person name="Goodwin S."/>
            <person name="Spatafora J."/>
            <person name="Crous P."/>
            <person name="Grigoriev I."/>
        </authorList>
    </citation>
    <scope>NUCLEOTIDE SEQUENCE</scope>
    <source>
        <strain evidence="1">CBS 525.71</strain>
    </source>
</reference>
<gene>
    <name evidence="1" type="ORF">BU25DRAFT_451595</name>
</gene>
<sequence length="173" mass="19151">MLSSPQDTEFGLPFHEQTHYEPFTATPMFSISASSPCNDTRIDEAAEGMRRIEEGQEQSLEVRDALCQDMSNVPPAGLDLLNNAVTTTLGHLHVLARHRLWLLLWLPYNDGSSIGVAGCCISIDSKASPTTAEFQLDQQHFRSTNLDNQSDSQPFRFVAVSAPELAFKMQQPA</sequence>
<keyword evidence="2" id="KW-1185">Reference proteome</keyword>
<name>A0ACB6RN66_9PLEO</name>
<comment type="caution">
    <text evidence="1">The sequence shown here is derived from an EMBL/GenBank/DDBJ whole genome shotgun (WGS) entry which is preliminary data.</text>
</comment>
<dbReference type="EMBL" id="MU006739">
    <property type="protein sequence ID" value="KAF2623173.1"/>
    <property type="molecule type" value="Genomic_DNA"/>
</dbReference>
<dbReference type="Proteomes" id="UP000799754">
    <property type="component" value="Unassembled WGS sequence"/>
</dbReference>